<dbReference type="Pfam" id="PF16774">
    <property type="entry name" value="Dit_N"/>
    <property type="match status" value="1"/>
</dbReference>
<evidence type="ECO:0000313" key="4">
    <source>
        <dbReference type="Proteomes" id="UP000234865"/>
    </source>
</evidence>
<evidence type="ECO:0000259" key="1">
    <source>
        <dbReference type="Pfam" id="PF16774"/>
    </source>
</evidence>
<dbReference type="Pfam" id="PF21766">
    <property type="entry name" value="Dit_C"/>
    <property type="match status" value="1"/>
</dbReference>
<name>A0A2N5W9U6_LACLL</name>
<gene>
    <name evidence="3" type="ORF">CYU10_002410</name>
</gene>
<feature type="domain" description="Distal tail protein C-terminal" evidence="2">
    <location>
        <begin position="357"/>
        <end position="486"/>
    </location>
</feature>
<evidence type="ECO:0000259" key="2">
    <source>
        <dbReference type="Pfam" id="PF21766"/>
    </source>
</evidence>
<dbReference type="InterPro" id="IPR048272">
    <property type="entry name" value="Dit_C"/>
</dbReference>
<dbReference type="AlphaFoldDB" id="A0A2N5W9U6"/>
<organism evidence="3 4">
    <name type="scientific">Lactococcus lactis subsp. lactis</name>
    <name type="common">Streptococcus lactis</name>
    <dbReference type="NCBI Taxonomy" id="1360"/>
    <lineage>
        <taxon>Bacteria</taxon>
        <taxon>Bacillati</taxon>
        <taxon>Bacillota</taxon>
        <taxon>Bacilli</taxon>
        <taxon>Lactobacillales</taxon>
        <taxon>Streptococcaceae</taxon>
        <taxon>Lactococcus</taxon>
    </lineage>
</organism>
<reference evidence="4" key="1">
    <citation type="submission" date="2016-08" db="EMBL/GenBank/DDBJ databases">
        <title>Comparative genomics of Lactococcus lactis strain WFLU12 isolated from the gastrointestinal tract of wild olive flounder (Paralichythys olivaceus).</title>
        <authorList>
            <person name="Nguyen T.L."/>
            <person name="Kim D.-H."/>
        </authorList>
    </citation>
    <scope>NUCLEOTIDE SEQUENCE [LARGE SCALE GENOMIC DNA]</scope>
    <source>
        <strain evidence="4">WFLU12</strain>
    </source>
</reference>
<sequence length="486" mass="55414">MVRQYRIHTDLDGAENKIYDMTNGLIRFYRPSDLGIINSTNIWQSQGIGVMGNNNISHPDIDFKFETFGSSLEENYRIFNEFINSIIKQKYITLEYTNEIGTFYADVQLSKITKTEGYGFDGQFSETISFIPVNMWYVYEQLKFSKVQNGEIGGNTKIYGNKETTIYPNLNLEQHTKMLVDENNKLLWGSTGSATDTITYEAVNIPTSKGIVNGVHVTQTTSGQAGWRSPSYSVSPYTEVGNNTQVSRSAYIKNNATTSLGITLTIGYSENANGSSAKYSNTILTIPANSDFSLYKDTFNLPSTAKYIWFYIYTQNPTASADFTFAGYKAEWGGISTPWMPSESEVTPNDYRNYGSYKYDYTYFGEDNIERFSKWKIDDGIFSFTARMTPSQNVENMSDYGVRFLDEQFNEYTALIFGNTTKPDSIQFNTDVNDEYYQAQIGTSTINMFSALNYQRFRTRFIQKGTMELVNVDVVEMNVKRKVEFV</sequence>
<evidence type="ECO:0000313" key="3">
    <source>
        <dbReference type="EMBL" id="PLW59007.1"/>
    </source>
</evidence>
<proteinExistence type="predicted"/>
<dbReference type="RefSeq" id="WP_095587023.1">
    <property type="nucleotide sequence ID" value="NZ_PKRZ01000002.1"/>
</dbReference>
<dbReference type="Gene3D" id="2.60.120.880">
    <property type="match status" value="2"/>
</dbReference>
<accession>A0A2N5W9U6</accession>
<protein>
    <submittedName>
        <fullName evidence="3">Uncharacterized protein</fullName>
    </submittedName>
</protein>
<feature type="domain" description="Distal tail protein N-terminal" evidence="1">
    <location>
        <begin position="2"/>
        <end position="132"/>
    </location>
</feature>
<dbReference type="Proteomes" id="UP000234865">
    <property type="component" value="Unassembled WGS sequence"/>
</dbReference>
<comment type="caution">
    <text evidence="3">The sequence shown here is derived from an EMBL/GenBank/DDBJ whole genome shotgun (WGS) entry which is preliminary data.</text>
</comment>
<dbReference type="InterPro" id="IPR031899">
    <property type="entry name" value="Dit_N"/>
</dbReference>
<dbReference type="EMBL" id="PKRZ01000002">
    <property type="protein sequence ID" value="PLW59007.1"/>
    <property type="molecule type" value="Genomic_DNA"/>
</dbReference>
<dbReference type="Gene3D" id="2.40.30.210">
    <property type="match status" value="2"/>
</dbReference>